<proteinExistence type="predicted"/>
<keyword evidence="1" id="KW-0732">Signal</keyword>
<name>A0ABW2TKN8_9PSEU</name>
<evidence type="ECO:0000313" key="2">
    <source>
        <dbReference type="EMBL" id="MFC7613694.1"/>
    </source>
</evidence>
<reference evidence="3" key="1">
    <citation type="journal article" date="2019" name="Int. J. Syst. Evol. Microbiol.">
        <title>The Global Catalogue of Microorganisms (GCM) 10K type strain sequencing project: providing services to taxonomists for standard genome sequencing and annotation.</title>
        <authorList>
            <consortium name="The Broad Institute Genomics Platform"/>
            <consortium name="The Broad Institute Genome Sequencing Center for Infectious Disease"/>
            <person name="Wu L."/>
            <person name="Ma J."/>
        </authorList>
    </citation>
    <scope>NUCLEOTIDE SEQUENCE [LARGE SCALE GENOMIC DNA]</scope>
    <source>
        <strain evidence="3">JCM 17695</strain>
    </source>
</reference>
<feature type="signal peptide" evidence="1">
    <location>
        <begin position="1"/>
        <end position="29"/>
    </location>
</feature>
<evidence type="ECO:0000313" key="3">
    <source>
        <dbReference type="Proteomes" id="UP001596512"/>
    </source>
</evidence>
<dbReference type="Proteomes" id="UP001596512">
    <property type="component" value="Unassembled WGS sequence"/>
</dbReference>
<dbReference type="PROSITE" id="PS51257">
    <property type="entry name" value="PROKAR_LIPOPROTEIN"/>
    <property type="match status" value="1"/>
</dbReference>
<accession>A0ABW2TKN8</accession>
<keyword evidence="3" id="KW-1185">Reference proteome</keyword>
<evidence type="ECO:0000256" key="1">
    <source>
        <dbReference type="SAM" id="SignalP"/>
    </source>
</evidence>
<feature type="chain" id="PRO_5045614841" evidence="1">
    <location>
        <begin position="30"/>
        <end position="140"/>
    </location>
</feature>
<comment type="caution">
    <text evidence="2">The sequence shown here is derived from an EMBL/GenBank/DDBJ whole genome shotgun (WGS) entry which is preliminary data.</text>
</comment>
<sequence>MLRRLFQVITALALTLAGTAFLMVAPAAAAGGCTPLSQSPYLGACIEYSGGSNARADFYLNVAPDSGRYQYTVVMYVNGNPSTLTSGMPDFTTAGRYCCWYKAVAALPRRWITLRTRVNVYTSTGAFHFYADSPTISVFA</sequence>
<gene>
    <name evidence="2" type="ORF">ACFQV2_08970</name>
</gene>
<dbReference type="EMBL" id="JBHTEY010000004">
    <property type="protein sequence ID" value="MFC7613694.1"/>
    <property type="molecule type" value="Genomic_DNA"/>
</dbReference>
<organism evidence="2 3">
    <name type="scientific">Actinokineospora soli</name>
    <dbReference type="NCBI Taxonomy" id="1048753"/>
    <lineage>
        <taxon>Bacteria</taxon>
        <taxon>Bacillati</taxon>
        <taxon>Actinomycetota</taxon>
        <taxon>Actinomycetes</taxon>
        <taxon>Pseudonocardiales</taxon>
        <taxon>Pseudonocardiaceae</taxon>
        <taxon>Actinokineospora</taxon>
    </lineage>
</organism>
<protein>
    <submittedName>
        <fullName evidence="2">Uncharacterized protein</fullName>
    </submittedName>
</protein>